<keyword evidence="4" id="KW-1185">Reference proteome</keyword>
<dbReference type="PROSITE" id="PS51257">
    <property type="entry name" value="PROKAR_LIPOPROTEIN"/>
    <property type="match status" value="1"/>
</dbReference>
<dbReference type="PIRSF" id="PIRSF017082">
    <property type="entry name" value="YflP"/>
    <property type="match status" value="1"/>
</dbReference>
<evidence type="ECO:0000313" key="3">
    <source>
        <dbReference type="EMBL" id="UUI03031.1"/>
    </source>
</evidence>
<feature type="chain" id="PRO_5046919037" evidence="2">
    <location>
        <begin position="21"/>
        <end position="328"/>
    </location>
</feature>
<dbReference type="PANTHER" id="PTHR42928:SF5">
    <property type="entry name" value="BLR1237 PROTEIN"/>
    <property type="match status" value="1"/>
</dbReference>
<dbReference type="SUPFAM" id="SSF53850">
    <property type="entry name" value="Periplasmic binding protein-like II"/>
    <property type="match status" value="1"/>
</dbReference>
<dbReference type="Pfam" id="PF03401">
    <property type="entry name" value="TctC"/>
    <property type="match status" value="1"/>
</dbReference>
<protein>
    <submittedName>
        <fullName evidence="3">Tripartite tricarboxylate transporter substrate binding protein</fullName>
    </submittedName>
</protein>
<sequence length="328" mass="35658">MYKNVKFVWVLIFSAIILSACNLNGSSEQDDNANFPSEDITFIVPYPPGGGTDLTARILQPYLEEELGVSVTIQNRDGGGGWVGWSELANAEPDGYTIGYMNMPNVILGYLDPQANRSEDLDSFDFIINHMSDPGVILTNPDYNDFEDVNEFIEHAQENEVTLATGGSGTSQHFLGLLLNEQLGTNFTFVHQDGGGEFIPSLLGGHIDTAFGGLQDGLSPINSGELEGLALFGDEGSEVFSDVPLLNEEVGSDTSPMITRSIATPAGVDPEVREALEEALERAINNPDHIEELKEFGLDIDPISGDELDQMNKDLEEEIINLEDALGW</sequence>
<proteinExistence type="inferred from homology"/>
<evidence type="ECO:0000256" key="1">
    <source>
        <dbReference type="ARBA" id="ARBA00006987"/>
    </source>
</evidence>
<dbReference type="InterPro" id="IPR042100">
    <property type="entry name" value="Bug_dom1"/>
</dbReference>
<dbReference type="Proteomes" id="UP001059773">
    <property type="component" value="Chromosome"/>
</dbReference>
<comment type="similarity">
    <text evidence="1">Belongs to the UPF0065 (bug) family.</text>
</comment>
<keyword evidence="2" id="KW-0732">Signal</keyword>
<dbReference type="InterPro" id="IPR005064">
    <property type="entry name" value="BUG"/>
</dbReference>
<reference evidence="3" key="1">
    <citation type="submission" date="2022-07" db="EMBL/GenBank/DDBJ databases">
        <title>FELIX.</title>
        <authorList>
            <person name="Wan K.H."/>
            <person name="Park S."/>
            <person name="Lawrence Q."/>
            <person name="Eichenberger J.P."/>
            <person name="Booth B.W."/>
            <person name="Piaggio A.J."/>
            <person name="Chandler J.C."/>
            <person name="Franklin A.B."/>
            <person name="Celniker S.E."/>
        </authorList>
    </citation>
    <scope>NUCLEOTIDE SEQUENCE</scope>
    <source>
        <strain evidence="3">QA-1986 374</strain>
    </source>
</reference>
<evidence type="ECO:0000313" key="4">
    <source>
        <dbReference type="Proteomes" id="UP001059773"/>
    </source>
</evidence>
<dbReference type="PANTHER" id="PTHR42928">
    <property type="entry name" value="TRICARBOXYLATE-BINDING PROTEIN"/>
    <property type="match status" value="1"/>
</dbReference>
<dbReference type="RefSeq" id="WP_256708212.1">
    <property type="nucleotide sequence ID" value="NZ_CP101914.1"/>
</dbReference>
<feature type="signal peptide" evidence="2">
    <location>
        <begin position="1"/>
        <end position="20"/>
    </location>
</feature>
<dbReference type="Gene3D" id="3.40.190.150">
    <property type="entry name" value="Bordetella uptake gene, domain 1"/>
    <property type="match status" value="1"/>
</dbReference>
<evidence type="ECO:0000256" key="2">
    <source>
        <dbReference type="SAM" id="SignalP"/>
    </source>
</evidence>
<dbReference type="CDD" id="cd07012">
    <property type="entry name" value="PBP2_Bug_TTT"/>
    <property type="match status" value="1"/>
</dbReference>
<gene>
    <name evidence="3" type="ORF">NP439_23870</name>
</gene>
<dbReference type="EMBL" id="CP101914">
    <property type="protein sequence ID" value="UUI03031.1"/>
    <property type="molecule type" value="Genomic_DNA"/>
</dbReference>
<organism evidence="3 4">
    <name type="scientific">Oceanobacillus jeddahense</name>
    <dbReference type="NCBI Taxonomy" id="1462527"/>
    <lineage>
        <taxon>Bacteria</taxon>
        <taxon>Bacillati</taxon>
        <taxon>Bacillota</taxon>
        <taxon>Bacilli</taxon>
        <taxon>Bacillales</taxon>
        <taxon>Bacillaceae</taxon>
        <taxon>Oceanobacillus</taxon>
    </lineage>
</organism>
<name>A0ABY5JSD8_9BACI</name>
<accession>A0ABY5JSD8</accession>
<dbReference type="Gene3D" id="3.40.190.10">
    <property type="entry name" value="Periplasmic binding protein-like II"/>
    <property type="match status" value="1"/>
</dbReference>